<protein>
    <submittedName>
        <fullName evidence="2">Uncharacterized protein</fullName>
    </submittedName>
</protein>
<dbReference type="AlphaFoldDB" id="A0A0C3KWK3"/>
<evidence type="ECO:0000256" key="1">
    <source>
        <dbReference type="SAM" id="MobiDB-lite"/>
    </source>
</evidence>
<dbReference type="HOGENOM" id="CLU_2639067_0_0_1"/>
<feature type="region of interest" description="Disordered" evidence="1">
    <location>
        <begin position="1"/>
        <end position="40"/>
    </location>
</feature>
<proteinExistence type="predicted"/>
<name>A0A0C3KWK3_PISTI</name>
<accession>A0A0C3KWK3</accession>
<dbReference type="InParanoid" id="A0A0C3KWK3"/>
<dbReference type="EMBL" id="KN831945">
    <property type="protein sequence ID" value="KIO13877.1"/>
    <property type="molecule type" value="Genomic_DNA"/>
</dbReference>
<evidence type="ECO:0000313" key="3">
    <source>
        <dbReference type="Proteomes" id="UP000054217"/>
    </source>
</evidence>
<feature type="compositionally biased region" description="Basic and acidic residues" evidence="1">
    <location>
        <begin position="10"/>
        <end position="19"/>
    </location>
</feature>
<keyword evidence="3" id="KW-1185">Reference proteome</keyword>
<reference evidence="3" key="2">
    <citation type="submission" date="2015-01" db="EMBL/GenBank/DDBJ databases">
        <title>Evolutionary Origins and Diversification of the Mycorrhizal Mutualists.</title>
        <authorList>
            <consortium name="DOE Joint Genome Institute"/>
            <consortium name="Mycorrhizal Genomics Consortium"/>
            <person name="Kohler A."/>
            <person name="Kuo A."/>
            <person name="Nagy L.G."/>
            <person name="Floudas D."/>
            <person name="Copeland A."/>
            <person name="Barry K.W."/>
            <person name="Cichocki N."/>
            <person name="Veneault-Fourrey C."/>
            <person name="LaButti K."/>
            <person name="Lindquist E.A."/>
            <person name="Lipzen A."/>
            <person name="Lundell T."/>
            <person name="Morin E."/>
            <person name="Murat C."/>
            <person name="Riley R."/>
            <person name="Ohm R."/>
            <person name="Sun H."/>
            <person name="Tunlid A."/>
            <person name="Henrissat B."/>
            <person name="Grigoriev I.V."/>
            <person name="Hibbett D.S."/>
            <person name="Martin F."/>
        </authorList>
    </citation>
    <scope>NUCLEOTIDE SEQUENCE [LARGE SCALE GENOMIC DNA]</scope>
    <source>
        <strain evidence="3">Marx 270</strain>
    </source>
</reference>
<dbReference type="Proteomes" id="UP000054217">
    <property type="component" value="Unassembled WGS sequence"/>
</dbReference>
<gene>
    <name evidence="2" type="ORF">M404DRAFT_992114</name>
</gene>
<feature type="compositionally biased region" description="Basic and acidic residues" evidence="1">
    <location>
        <begin position="26"/>
        <end position="40"/>
    </location>
</feature>
<sequence>MRTGDLFSAGKERGRKDSGPRLSLPRFDRLSRESERRSSEQSVFRLRELLGLDSIKRKDGDEYLGRAVHFAVHKFCR</sequence>
<reference evidence="2 3" key="1">
    <citation type="submission" date="2014-04" db="EMBL/GenBank/DDBJ databases">
        <authorList>
            <consortium name="DOE Joint Genome Institute"/>
            <person name="Kuo A."/>
            <person name="Kohler A."/>
            <person name="Costa M.D."/>
            <person name="Nagy L.G."/>
            <person name="Floudas D."/>
            <person name="Copeland A."/>
            <person name="Barry K.W."/>
            <person name="Cichocki N."/>
            <person name="Veneault-Fourrey C."/>
            <person name="LaButti K."/>
            <person name="Lindquist E.A."/>
            <person name="Lipzen A."/>
            <person name="Lundell T."/>
            <person name="Morin E."/>
            <person name="Murat C."/>
            <person name="Sun H."/>
            <person name="Tunlid A."/>
            <person name="Henrissat B."/>
            <person name="Grigoriev I.V."/>
            <person name="Hibbett D.S."/>
            <person name="Martin F."/>
            <person name="Nordberg H.P."/>
            <person name="Cantor M.N."/>
            <person name="Hua S.X."/>
        </authorList>
    </citation>
    <scope>NUCLEOTIDE SEQUENCE [LARGE SCALE GENOMIC DNA]</scope>
    <source>
        <strain evidence="2 3">Marx 270</strain>
    </source>
</reference>
<organism evidence="2 3">
    <name type="scientific">Pisolithus tinctorius Marx 270</name>
    <dbReference type="NCBI Taxonomy" id="870435"/>
    <lineage>
        <taxon>Eukaryota</taxon>
        <taxon>Fungi</taxon>
        <taxon>Dikarya</taxon>
        <taxon>Basidiomycota</taxon>
        <taxon>Agaricomycotina</taxon>
        <taxon>Agaricomycetes</taxon>
        <taxon>Agaricomycetidae</taxon>
        <taxon>Boletales</taxon>
        <taxon>Sclerodermatineae</taxon>
        <taxon>Pisolithaceae</taxon>
        <taxon>Pisolithus</taxon>
    </lineage>
</organism>
<evidence type="ECO:0000313" key="2">
    <source>
        <dbReference type="EMBL" id="KIO13877.1"/>
    </source>
</evidence>